<dbReference type="Proteomes" id="UP001499987">
    <property type="component" value="Unassembled WGS sequence"/>
</dbReference>
<dbReference type="InterPro" id="IPR029062">
    <property type="entry name" value="Class_I_gatase-like"/>
</dbReference>
<gene>
    <name evidence="2" type="ORF">GCM10009663_09940</name>
</gene>
<feature type="region of interest" description="Disordered" evidence="1">
    <location>
        <begin position="52"/>
        <end position="76"/>
    </location>
</feature>
<keyword evidence="3" id="KW-1185">Reference proteome</keyword>
<evidence type="ECO:0000313" key="3">
    <source>
        <dbReference type="Proteomes" id="UP001499987"/>
    </source>
</evidence>
<proteinExistence type="predicted"/>
<organism evidence="2 3">
    <name type="scientific">Kitasatospora arboriphila</name>
    <dbReference type="NCBI Taxonomy" id="258052"/>
    <lineage>
        <taxon>Bacteria</taxon>
        <taxon>Bacillati</taxon>
        <taxon>Actinomycetota</taxon>
        <taxon>Actinomycetes</taxon>
        <taxon>Kitasatosporales</taxon>
        <taxon>Streptomycetaceae</taxon>
        <taxon>Kitasatospora</taxon>
    </lineage>
</organism>
<evidence type="ECO:0000313" key="2">
    <source>
        <dbReference type="EMBL" id="GAA1072366.1"/>
    </source>
</evidence>
<name>A0ABP4DX80_9ACTN</name>
<reference evidence="3" key="1">
    <citation type="journal article" date="2019" name="Int. J. Syst. Evol. Microbiol.">
        <title>The Global Catalogue of Microorganisms (GCM) 10K type strain sequencing project: providing services to taxonomists for standard genome sequencing and annotation.</title>
        <authorList>
            <consortium name="The Broad Institute Genomics Platform"/>
            <consortium name="The Broad Institute Genome Sequencing Center for Infectious Disease"/>
            <person name="Wu L."/>
            <person name="Ma J."/>
        </authorList>
    </citation>
    <scope>NUCLEOTIDE SEQUENCE [LARGE SCALE GENOMIC DNA]</scope>
    <source>
        <strain evidence="3">JCM 13002</strain>
    </source>
</reference>
<accession>A0ABP4DX80</accession>
<dbReference type="Gene3D" id="3.40.50.880">
    <property type="match status" value="1"/>
</dbReference>
<dbReference type="EMBL" id="BAAALD010000006">
    <property type="protein sequence ID" value="GAA1072366.1"/>
    <property type="molecule type" value="Genomic_DNA"/>
</dbReference>
<feature type="region of interest" description="Disordered" evidence="1">
    <location>
        <begin position="1"/>
        <end position="35"/>
    </location>
</feature>
<comment type="caution">
    <text evidence="2">The sequence shown here is derived from an EMBL/GenBank/DDBJ whole genome shotgun (WGS) entry which is preliminary data.</text>
</comment>
<protein>
    <submittedName>
        <fullName evidence="2">Uncharacterized protein</fullName>
    </submittedName>
</protein>
<evidence type="ECO:0000256" key="1">
    <source>
        <dbReference type="SAM" id="MobiDB-lite"/>
    </source>
</evidence>
<sequence length="76" mass="8004">MHQHGPALAQSRGHDEVGPHGGGGLGQGPPRDCAKTRLPLLPFMVVDRNVYTGQNPASSGRLAERLVADLDPAAQR</sequence>